<feature type="domain" description="Glycosyl transferase family 1" evidence="4">
    <location>
        <begin position="160"/>
        <end position="312"/>
    </location>
</feature>
<evidence type="ECO:0000313" key="7">
    <source>
        <dbReference type="Proteomes" id="UP001415169"/>
    </source>
</evidence>
<evidence type="ECO:0000256" key="2">
    <source>
        <dbReference type="ARBA" id="ARBA00022676"/>
    </source>
</evidence>
<dbReference type="Gene3D" id="3.40.50.2000">
    <property type="entry name" value="Glycogen Phosphorylase B"/>
    <property type="match status" value="2"/>
</dbReference>
<sequence>MTALHVAHLVCSTAFAGVERYVLTTARALSDEVRVTVIGGDPERFPGALGPQVDWLPGGSRGEAWRSLRRLGHVDVLNTHMTDADVVGAFARHPGTALVSTRHFAAPRGSSRASRAVAGAAGRRFAAEIAISHFVAAEIEAPSTVIHSGVATAADAEPAAREPVVLVLQRLEAEKQTALALRAWAASQGPAQGWRLRIAGDGSQRPELERLARELCIAASVDFIGFVAQPAVEYRRAGILLAPTPREGLGLTVLEAMAHGLPVVASRAGGHVETAGAVAGSELFDPGDERAAAAALDRLMMSAARREEYGSALRARQRAEFTLEGQVAKTLDLYRGVAR</sequence>
<evidence type="ECO:0000259" key="4">
    <source>
        <dbReference type="Pfam" id="PF00534"/>
    </source>
</evidence>
<feature type="domain" description="Glycosyltransferase subfamily 4-like N-terminal" evidence="5">
    <location>
        <begin position="17"/>
        <end position="152"/>
    </location>
</feature>
<name>A0ABP7ZK48_9MICO</name>
<keyword evidence="3" id="KW-0808">Transferase</keyword>
<evidence type="ECO:0000259" key="5">
    <source>
        <dbReference type="Pfam" id="PF13439"/>
    </source>
</evidence>
<keyword evidence="7" id="KW-1185">Reference proteome</keyword>
<dbReference type="PANTHER" id="PTHR45947:SF3">
    <property type="entry name" value="SULFOQUINOVOSYL TRANSFERASE SQD2"/>
    <property type="match status" value="1"/>
</dbReference>
<dbReference type="InterPro" id="IPR050194">
    <property type="entry name" value="Glycosyltransferase_grp1"/>
</dbReference>
<evidence type="ECO:0000256" key="1">
    <source>
        <dbReference type="ARBA" id="ARBA00021292"/>
    </source>
</evidence>
<dbReference type="SUPFAM" id="SSF53756">
    <property type="entry name" value="UDP-Glycosyltransferase/glycogen phosphorylase"/>
    <property type="match status" value="1"/>
</dbReference>
<dbReference type="EMBL" id="BAABBV010000001">
    <property type="protein sequence ID" value="GAA4161087.1"/>
    <property type="molecule type" value="Genomic_DNA"/>
</dbReference>
<dbReference type="Pfam" id="PF00534">
    <property type="entry name" value="Glycos_transf_1"/>
    <property type="match status" value="1"/>
</dbReference>
<dbReference type="RefSeq" id="WP_344791441.1">
    <property type="nucleotide sequence ID" value="NZ_BAABBV010000001.1"/>
</dbReference>
<dbReference type="PANTHER" id="PTHR45947">
    <property type="entry name" value="SULFOQUINOVOSYL TRANSFERASE SQD2"/>
    <property type="match status" value="1"/>
</dbReference>
<reference evidence="6" key="2">
    <citation type="submission" date="2023-12" db="EMBL/GenBank/DDBJ databases">
        <authorList>
            <person name="Sun Q."/>
            <person name="Inoue M."/>
        </authorList>
    </citation>
    <scope>NUCLEOTIDE SEQUENCE</scope>
    <source>
        <strain evidence="6">JCM 17590</strain>
    </source>
</reference>
<keyword evidence="2" id="KW-0328">Glycosyltransferase</keyword>
<accession>A0ABP7ZK48</accession>
<gene>
    <name evidence="6" type="ORF">GCM10022286_18140</name>
</gene>
<evidence type="ECO:0000256" key="3">
    <source>
        <dbReference type="ARBA" id="ARBA00022679"/>
    </source>
</evidence>
<comment type="caution">
    <text evidence="6">The sequence shown here is derived from an EMBL/GenBank/DDBJ whole genome shotgun (WGS) entry which is preliminary data.</text>
</comment>
<dbReference type="Pfam" id="PF13439">
    <property type="entry name" value="Glyco_transf_4"/>
    <property type="match status" value="1"/>
</dbReference>
<proteinExistence type="predicted"/>
<dbReference type="InterPro" id="IPR001296">
    <property type="entry name" value="Glyco_trans_1"/>
</dbReference>
<organism evidence="6 7">
    <name type="scientific">Gryllotalpicola daejeonensis</name>
    <dbReference type="NCBI Taxonomy" id="993087"/>
    <lineage>
        <taxon>Bacteria</taxon>
        <taxon>Bacillati</taxon>
        <taxon>Actinomycetota</taxon>
        <taxon>Actinomycetes</taxon>
        <taxon>Micrococcales</taxon>
        <taxon>Microbacteriaceae</taxon>
        <taxon>Gryllotalpicola</taxon>
    </lineage>
</organism>
<protein>
    <recommendedName>
        <fullName evidence="1">D-inositol 3-phosphate glycosyltransferase</fullName>
    </recommendedName>
</protein>
<dbReference type="InterPro" id="IPR028098">
    <property type="entry name" value="Glyco_trans_4-like_N"/>
</dbReference>
<reference evidence="6" key="1">
    <citation type="journal article" date="2014" name="Int. J. Syst. Evol. Microbiol.">
        <title>Complete genome of a new Firmicutes species belonging to the dominant human colonic microbiota ('Ruminococcus bicirculans') reveals two chromosomes and a selective capacity to utilize plant glucans.</title>
        <authorList>
            <consortium name="NISC Comparative Sequencing Program"/>
            <person name="Wegmann U."/>
            <person name="Louis P."/>
            <person name="Goesmann A."/>
            <person name="Henrissat B."/>
            <person name="Duncan S.H."/>
            <person name="Flint H.J."/>
        </authorList>
    </citation>
    <scope>NUCLEOTIDE SEQUENCE</scope>
    <source>
        <strain evidence="6">JCM 17590</strain>
    </source>
</reference>
<evidence type="ECO:0000313" key="6">
    <source>
        <dbReference type="EMBL" id="GAA4161087.1"/>
    </source>
</evidence>
<dbReference type="Proteomes" id="UP001415169">
    <property type="component" value="Unassembled WGS sequence"/>
</dbReference>
<dbReference type="CDD" id="cd03801">
    <property type="entry name" value="GT4_PimA-like"/>
    <property type="match status" value="1"/>
</dbReference>